<comment type="caution">
    <text evidence="7">The sequence shown here is derived from an EMBL/GenBank/DDBJ whole genome shotgun (WGS) entry which is preliminary data.</text>
</comment>
<sequence length="515" mass="53525">MRLRSGAGTPGGTRAAIKVIREDIADEPGALARFRREVATVRAVRSPFTANLISASLDSPPYWLATEFVPGPTLLRALRDGPLAPELCTGLFAALAEGLAAVHAQGVVHRDLKPHNVMLAPNGPRLIDFGIARAADQTQLTRTGQAPGTPGFTAPEVLLGGEAGPAADVFALGATMATVATARAPYGGGEWPAVSYRVVHGEIDVDGVHPGLAALIRDCVAREPADRPAPADIIRRCGVSWSLADLPTYRALNDLGEPAPHDLPTATAAGLVPSRPTTTTAAGGRGRRWQVVGAGLAVAALLATVGVWLGTRDDGTGGTGGTGADADTGQGDDRDTAGEETTSSGVQGAEGSEGADDDSAATGDPLDFGPEFHATDIWDPAIESCRQPPEERVEQWQWSVDTTTTPGEAEIGWRLKLDLGEASAPYQVAAAVRPPGLEEGNAGIGTFYVSGVSDLHDPDPLEWRYVSYPDDFPGAPALDDVAGDWTVLWLHVTSDEDAASVACDGFSTPQARQNP</sequence>
<keyword evidence="8" id="KW-1185">Reference proteome</keyword>
<dbReference type="PANTHER" id="PTHR43289:SF34">
    <property type="entry name" value="SERINE_THREONINE-PROTEIN KINASE YBDM-RELATED"/>
    <property type="match status" value="1"/>
</dbReference>
<dbReference type="PROSITE" id="PS50011">
    <property type="entry name" value="PROTEIN_KINASE_DOM"/>
    <property type="match status" value="1"/>
</dbReference>
<accession>A0A4R4SDR0</accession>
<dbReference type="Proteomes" id="UP000295345">
    <property type="component" value="Unassembled WGS sequence"/>
</dbReference>
<evidence type="ECO:0000259" key="6">
    <source>
        <dbReference type="PROSITE" id="PS50011"/>
    </source>
</evidence>
<evidence type="ECO:0000256" key="2">
    <source>
        <dbReference type="ARBA" id="ARBA00022741"/>
    </source>
</evidence>
<dbReference type="InterPro" id="IPR011009">
    <property type="entry name" value="Kinase-like_dom_sf"/>
</dbReference>
<dbReference type="AlphaFoldDB" id="A0A4R4SDR0"/>
<gene>
    <name evidence="7" type="ORF">E1283_35430</name>
</gene>
<evidence type="ECO:0000256" key="3">
    <source>
        <dbReference type="ARBA" id="ARBA00022777"/>
    </source>
</evidence>
<keyword evidence="7" id="KW-0723">Serine/threonine-protein kinase</keyword>
<dbReference type="SUPFAM" id="SSF56112">
    <property type="entry name" value="Protein kinase-like (PK-like)"/>
    <property type="match status" value="1"/>
</dbReference>
<feature type="region of interest" description="Disordered" evidence="5">
    <location>
        <begin position="265"/>
        <end position="285"/>
    </location>
</feature>
<evidence type="ECO:0000313" key="8">
    <source>
        <dbReference type="Proteomes" id="UP000295345"/>
    </source>
</evidence>
<feature type="region of interest" description="Disordered" evidence="5">
    <location>
        <begin position="311"/>
        <end position="373"/>
    </location>
</feature>
<dbReference type="SMART" id="SM00220">
    <property type="entry name" value="S_TKc"/>
    <property type="match status" value="1"/>
</dbReference>
<dbReference type="InterPro" id="IPR008271">
    <property type="entry name" value="Ser/Thr_kinase_AS"/>
</dbReference>
<evidence type="ECO:0000256" key="4">
    <source>
        <dbReference type="ARBA" id="ARBA00022840"/>
    </source>
</evidence>
<keyword evidence="1" id="KW-0808">Transferase</keyword>
<dbReference type="PROSITE" id="PS00108">
    <property type="entry name" value="PROTEIN_KINASE_ST"/>
    <property type="match status" value="1"/>
</dbReference>
<reference evidence="7 8" key="1">
    <citation type="submission" date="2019-03" db="EMBL/GenBank/DDBJ databases">
        <title>Draft genome sequences of novel Actinobacteria.</title>
        <authorList>
            <person name="Sahin N."/>
            <person name="Ay H."/>
            <person name="Saygin H."/>
        </authorList>
    </citation>
    <scope>NUCLEOTIDE SEQUENCE [LARGE SCALE GENOMIC DNA]</scope>
    <source>
        <strain evidence="7 8">DSM 41900</strain>
    </source>
</reference>
<dbReference type="GO" id="GO:0005524">
    <property type="term" value="F:ATP binding"/>
    <property type="evidence" value="ECO:0007669"/>
    <property type="project" value="UniProtKB-KW"/>
</dbReference>
<dbReference type="RefSeq" id="WP_132822269.1">
    <property type="nucleotide sequence ID" value="NZ_SMKI01000742.1"/>
</dbReference>
<keyword evidence="3 7" id="KW-0418">Kinase</keyword>
<keyword evidence="4" id="KW-0067">ATP-binding</keyword>
<organism evidence="7 8">
    <name type="scientific">Streptomyces hainanensis</name>
    <dbReference type="NCBI Taxonomy" id="402648"/>
    <lineage>
        <taxon>Bacteria</taxon>
        <taxon>Bacillati</taxon>
        <taxon>Actinomycetota</taxon>
        <taxon>Actinomycetes</taxon>
        <taxon>Kitasatosporales</taxon>
        <taxon>Streptomycetaceae</taxon>
        <taxon>Streptomyces</taxon>
    </lineage>
</organism>
<name>A0A4R4SDR0_9ACTN</name>
<dbReference type="InterPro" id="IPR000719">
    <property type="entry name" value="Prot_kinase_dom"/>
</dbReference>
<dbReference type="OrthoDB" id="9762169at2"/>
<dbReference type="Pfam" id="PF00069">
    <property type="entry name" value="Pkinase"/>
    <property type="match status" value="1"/>
</dbReference>
<keyword evidence="2" id="KW-0547">Nucleotide-binding</keyword>
<evidence type="ECO:0000313" key="7">
    <source>
        <dbReference type="EMBL" id="TDC61428.1"/>
    </source>
</evidence>
<dbReference type="CDD" id="cd14014">
    <property type="entry name" value="STKc_PknB_like"/>
    <property type="match status" value="1"/>
</dbReference>
<feature type="domain" description="Protein kinase" evidence="6">
    <location>
        <begin position="1"/>
        <end position="242"/>
    </location>
</feature>
<dbReference type="GO" id="GO:0004674">
    <property type="term" value="F:protein serine/threonine kinase activity"/>
    <property type="evidence" value="ECO:0007669"/>
    <property type="project" value="UniProtKB-KW"/>
</dbReference>
<evidence type="ECO:0000256" key="5">
    <source>
        <dbReference type="SAM" id="MobiDB-lite"/>
    </source>
</evidence>
<evidence type="ECO:0000256" key="1">
    <source>
        <dbReference type="ARBA" id="ARBA00022679"/>
    </source>
</evidence>
<proteinExistence type="predicted"/>
<dbReference type="Gene3D" id="1.10.510.10">
    <property type="entry name" value="Transferase(Phosphotransferase) domain 1"/>
    <property type="match status" value="1"/>
</dbReference>
<dbReference type="EMBL" id="SMKI01000742">
    <property type="protein sequence ID" value="TDC61428.1"/>
    <property type="molecule type" value="Genomic_DNA"/>
</dbReference>
<dbReference type="PANTHER" id="PTHR43289">
    <property type="entry name" value="MITOGEN-ACTIVATED PROTEIN KINASE KINASE KINASE 20-RELATED"/>
    <property type="match status" value="1"/>
</dbReference>
<protein>
    <submittedName>
        <fullName evidence="7">Serine/threonine protein kinase</fullName>
    </submittedName>
</protein>